<sequence length="155" mass="17584">MLRFALILLVCCSTCSAAERQINDYKPYQHYQQAKNFADSGSWQQAVSHYQKAQQLANARIDLSLYQLRGIGGLQQNLSAVQQTLTKEAELGSARAMLILSNLFQRGIFGWPIDHTKAQYYRLNYQKISQQRQQNKLANLPVSGVDLAFDNNSNI</sequence>
<dbReference type="SUPFAM" id="SSF81901">
    <property type="entry name" value="HCP-like"/>
    <property type="match status" value="1"/>
</dbReference>
<keyword evidence="1" id="KW-0732">Signal</keyword>
<comment type="caution">
    <text evidence="2">The sequence shown here is derived from an EMBL/GenBank/DDBJ whole genome shotgun (WGS) entry which is preliminary data.</text>
</comment>
<dbReference type="Gene3D" id="1.25.40.10">
    <property type="entry name" value="Tetratricopeptide repeat domain"/>
    <property type="match status" value="1"/>
</dbReference>
<dbReference type="EMBL" id="BMDX01000003">
    <property type="protein sequence ID" value="GGA69188.1"/>
    <property type="molecule type" value="Genomic_DNA"/>
</dbReference>
<evidence type="ECO:0000256" key="1">
    <source>
        <dbReference type="SAM" id="SignalP"/>
    </source>
</evidence>
<evidence type="ECO:0000313" key="3">
    <source>
        <dbReference type="Proteomes" id="UP000619743"/>
    </source>
</evidence>
<evidence type="ECO:0008006" key="4">
    <source>
        <dbReference type="Google" id="ProtNLM"/>
    </source>
</evidence>
<feature type="signal peptide" evidence="1">
    <location>
        <begin position="1"/>
        <end position="17"/>
    </location>
</feature>
<dbReference type="AlphaFoldDB" id="A0A8J2U3B4"/>
<keyword evidence="3" id="KW-1185">Reference proteome</keyword>
<protein>
    <recommendedName>
        <fullName evidence="4">Tetratricopeptide repeat protein</fullName>
    </recommendedName>
</protein>
<evidence type="ECO:0000313" key="2">
    <source>
        <dbReference type="EMBL" id="GGA69188.1"/>
    </source>
</evidence>
<dbReference type="RefSeq" id="WP_087504861.1">
    <property type="nucleotide sequence ID" value="NZ_BMDX01000003.1"/>
</dbReference>
<reference evidence="3" key="1">
    <citation type="journal article" date="2019" name="Int. J. Syst. Evol. Microbiol.">
        <title>The Global Catalogue of Microorganisms (GCM) 10K type strain sequencing project: providing services to taxonomists for standard genome sequencing and annotation.</title>
        <authorList>
            <consortium name="The Broad Institute Genomics Platform"/>
            <consortium name="The Broad Institute Genome Sequencing Center for Infectious Disease"/>
            <person name="Wu L."/>
            <person name="Ma J."/>
        </authorList>
    </citation>
    <scope>NUCLEOTIDE SEQUENCE [LARGE SCALE GENOMIC DNA]</scope>
    <source>
        <strain evidence="3">CGMCC 1.10130</strain>
    </source>
</reference>
<dbReference type="InterPro" id="IPR011990">
    <property type="entry name" value="TPR-like_helical_dom_sf"/>
</dbReference>
<proteinExistence type="predicted"/>
<gene>
    <name evidence="2" type="ORF">GCM10011369_08540</name>
</gene>
<name>A0A8J2U3B4_9GAMM</name>
<accession>A0A8J2U3B4</accession>
<feature type="chain" id="PRO_5035300111" description="Tetratricopeptide repeat protein" evidence="1">
    <location>
        <begin position="18"/>
        <end position="155"/>
    </location>
</feature>
<organism evidence="2 3">
    <name type="scientific">Neiella marina</name>
    <dbReference type="NCBI Taxonomy" id="508461"/>
    <lineage>
        <taxon>Bacteria</taxon>
        <taxon>Pseudomonadati</taxon>
        <taxon>Pseudomonadota</taxon>
        <taxon>Gammaproteobacteria</taxon>
        <taxon>Alteromonadales</taxon>
        <taxon>Echinimonadaceae</taxon>
        <taxon>Neiella</taxon>
    </lineage>
</organism>
<dbReference type="Proteomes" id="UP000619743">
    <property type="component" value="Unassembled WGS sequence"/>
</dbReference>